<organism evidence="2 3">
    <name type="scientific">Cyclonatronum proteinivorum</name>
    <dbReference type="NCBI Taxonomy" id="1457365"/>
    <lineage>
        <taxon>Bacteria</taxon>
        <taxon>Pseudomonadati</taxon>
        <taxon>Balneolota</taxon>
        <taxon>Balneolia</taxon>
        <taxon>Balneolales</taxon>
        <taxon>Cyclonatronaceae</taxon>
        <taxon>Cyclonatronum</taxon>
    </lineage>
</organism>
<sequence>MSEHEGSNTQLAGNTSGGGMQQRVMNRSRFAAELRPDARPGPRLAPGSNTVLEIRDSLSIILSGTSRITVLPGPAFANVGTSSREGSVTVQLRRTRASPKVGDIEITNPPG</sequence>
<reference evidence="2 3" key="1">
    <citation type="submission" date="2018-03" db="EMBL/GenBank/DDBJ databases">
        <title>Phenotypic and genomic properties of Cyclonatronum proteinivorum gen. nov., sp. nov., a haloalkaliphilic bacteroidete from soda lakes possessing Na+-translocating rhodopsin.</title>
        <authorList>
            <person name="Toshchakov S.V."/>
            <person name="Korzhenkov A."/>
            <person name="Samarov N.I."/>
            <person name="Kublanov I.V."/>
            <person name="Muntyan M.S."/>
            <person name="Sorokin D.Y."/>
        </authorList>
    </citation>
    <scope>NUCLEOTIDE SEQUENCE [LARGE SCALE GENOMIC DNA]</scope>
    <source>
        <strain evidence="2 3">Omega</strain>
    </source>
</reference>
<feature type="compositionally biased region" description="Basic and acidic residues" evidence="1">
    <location>
        <begin position="30"/>
        <end position="40"/>
    </location>
</feature>
<dbReference type="Proteomes" id="UP000254808">
    <property type="component" value="Chromosome"/>
</dbReference>
<keyword evidence="3" id="KW-1185">Reference proteome</keyword>
<dbReference type="KEGG" id="cprv:CYPRO_1228"/>
<evidence type="ECO:0000313" key="2">
    <source>
        <dbReference type="EMBL" id="AXJ00491.1"/>
    </source>
</evidence>
<feature type="region of interest" description="Disordered" evidence="1">
    <location>
        <begin position="87"/>
        <end position="111"/>
    </location>
</feature>
<feature type="region of interest" description="Disordered" evidence="1">
    <location>
        <begin position="1"/>
        <end position="48"/>
    </location>
</feature>
<gene>
    <name evidence="2" type="ORF">CYPRO_1228</name>
</gene>
<protein>
    <submittedName>
        <fullName evidence="2">Uncharacterized protein</fullName>
    </submittedName>
</protein>
<accession>A0A345UJ39</accession>
<proteinExistence type="predicted"/>
<evidence type="ECO:0000313" key="3">
    <source>
        <dbReference type="Proteomes" id="UP000254808"/>
    </source>
</evidence>
<evidence type="ECO:0000256" key="1">
    <source>
        <dbReference type="SAM" id="MobiDB-lite"/>
    </source>
</evidence>
<dbReference type="EMBL" id="CP027806">
    <property type="protein sequence ID" value="AXJ00491.1"/>
    <property type="molecule type" value="Genomic_DNA"/>
</dbReference>
<dbReference type="AlphaFoldDB" id="A0A345UJ39"/>
<name>A0A345UJ39_9BACT</name>